<organism evidence="1 2">
    <name type="scientific">Allorhodopirellula heiligendammensis</name>
    <dbReference type="NCBI Taxonomy" id="2714739"/>
    <lineage>
        <taxon>Bacteria</taxon>
        <taxon>Pseudomonadati</taxon>
        <taxon>Planctomycetota</taxon>
        <taxon>Planctomycetia</taxon>
        <taxon>Pirellulales</taxon>
        <taxon>Pirellulaceae</taxon>
        <taxon>Allorhodopirellula</taxon>
    </lineage>
</organism>
<keyword evidence="2" id="KW-1185">Reference proteome</keyword>
<evidence type="ECO:0000313" key="2">
    <source>
        <dbReference type="Proteomes" id="UP000319908"/>
    </source>
</evidence>
<comment type="caution">
    <text evidence="1">The sequence shown here is derived from an EMBL/GenBank/DDBJ whole genome shotgun (WGS) entry which is preliminary data.</text>
</comment>
<gene>
    <name evidence="1" type="ORF">Poly21_27170</name>
</gene>
<proteinExistence type="predicted"/>
<sequence length="77" mass="8675">MPQRAQGRSSPVISNLQKSPELHAVKRSVFERQRSVPSGQSPEILGYGTASRQLVEIFARYRETLPSVSEGHRKIRT</sequence>
<dbReference type="EMBL" id="SJPU01000002">
    <property type="protein sequence ID" value="TWU15520.1"/>
    <property type="molecule type" value="Genomic_DNA"/>
</dbReference>
<dbReference type="AlphaFoldDB" id="A0A5C6BTH4"/>
<dbReference type="Proteomes" id="UP000319908">
    <property type="component" value="Unassembled WGS sequence"/>
</dbReference>
<evidence type="ECO:0000313" key="1">
    <source>
        <dbReference type="EMBL" id="TWU15520.1"/>
    </source>
</evidence>
<name>A0A5C6BTH4_9BACT</name>
<accession>A0A5C6BTH4</accession>
<protein>
    <submittedName>
        <fullName evidence="1">Uncharacterized protein</fullName>
    </submittedName>
</protein>
<reference evidence="1 2" key="1">
    <citation type="journal article" date="2020" name="Antonie Van Leeuwenhoek">
        <title>Rhodopirellula heiligendammensis sp. nov., Rhodopirellula pilleata sp. nov., and Rhodopirellula solitaria sp. nov. isolated from natural or artificial marine surfaces in Northern Germany and California, USA, and emended description of the genus Rhodopirellula.</title>
        <authorList>
            <person name="Kallscheuer N."/>
            <person name="Wiegand S."/>
            <person name="Jogler M."/>
            <person name="Boedeker C."/>
            <person name="Peeters S.H."/>
            <person name="Rast P."/>
            <person name="Heuer A."/>
            <person name="Jetten M.S.M."/>
            <person name="Rohde M."/>
            <person name="Jogler C."/>
        </authorList>
    </citation>
    <scope>NUCLEOTIDE SEQUENCE [LARGE SCALE GENOMIC DNA]</scope>
    <source>
        <strain evidence="1 2">Poly21</strain>
    </source>
</reference>